<reference evidence="3 4" key="1">
    <citation type="submission" date="2022-02" db="EMBL/GenBank/DDBJ databases">
        <title>The genome sequence of Shewanella sp. 3B26.</title>
        <authorList>
            <person name="Du J."/>
        </authorList>
    </citation>
    <scope>NUCLEOTIDE SEQUENCE [LARGE SCALE GENOMIC DNA]</scope>
    <source>
        <strain evidence="3 4">3B26</strain>
    </source>
</reference>
<keyword evidence="1 2" id="KW-0732">Signal</keyword>
<dbReference type="SUPFAM" id="SSF53850">
    <property type="entry name" value="Periplasmic binding protein-like II"/>
    <property type="match status" value="1"/>
</dbReference>
<dbReference type="GO" id="GO:0030288">
    <property type="term" value="C:outer membrane-bounded periplasmic space"/>
    <property type="evidence" value="ECO:0007669"/>
    <property type="project" value="TreeGrafter"/>
</dbReference>
<dbReference type="AlphaFoldDB" id="A0AAJ1BJN5"/>
<dbReference type="PANTHER" id="PTHR30006">
    <property type="entry name" value="THIAMINE-BINDING PERIPLASMIC PROTEIN-RELATED"/>
    <property type="match status" value="1"/>
</dbReference>
<dbReference type="RefSeq" id="WP_240592041.1">
    <property type="nucleotide sequence ID" value="NZ_JAKUDL010000006.1"/>
</dbReference>
<evidence type="ECO:0000313" key="4">
    <source>
        <dbReference type="Proteomes" id="UP001297581"/>
    </source>
</evidence>
<evidence type="ECO:0000256" key="2">
    <source>
        <dbReference type="SAM" id="SignalP"/>
    </source>
</evidence>
<sequence>MTQKKLLALLLMLCLGWPITSQAKDNCLVILTSFSELPFKGLVDKFSTREQCEVRVIYRRTLPAIRLLTDGNQPKVDLVVSSSPTLFQTLHQQKLLAPLGKLSNVPSWLAPHSLPASDYVLPVAYSGIGLMFNRDYLDKHKLPQPRSWQDLAQPGFNGHVMMSSPSHSGTTHMMVENILQSEGWDKGWALLMRIGGNLASLSARSFGVSDAISRGLVGAGPVIDNYASAAQRHFEYVGFSYLPDTVILPTYCGLTAKAAHADKARQFLNFLLSDEGQAILTEPEFAKTPLNDDKLAHSTDFVIEKQQLFLRNNVIKALFEQAISQQLPKLRYTWLAIIKAQGAMKNTPKNHQVLSQAIALASRVPISEAEAMSPDLQEVFADYEQQPSAQMERTMQDWRMQVAQQLEQAMALVRTLEYP</sequence>
<name>A0AAJ1BJN5_9GAMM</name>
<accession>A0AAJ1BJN5</accession>
<comment type="caution">
    <text evidence="3">The sequence shown here is derived from an EMBL/GenBank/DDBJ whole genome shotgun (WGS) entry which is preliminary data.</text>
</comment>
<dbReference type="Gene3D" id="3.40.190.10">
    <property type="entry name" value="Periplasmic binding protein-like II"/>
    <property type="match status" value="2"/>
</dbReference>
<evidence type="ECO:0000313" key="3">
    <source>
        <dbReference type="EMBL" id="MCH4295936.1"/>
    </source>
</evidence>
<dbReference type="Proteomes" id="UP001297581">
    <property type="component" value="Unassembled WGS sequence"/>
</dbReference>
<dbReference type="EMBL" id="JAKUDL010000006">
    <property type="protein sequence ID" value="MCH4295936.1"/>
    <property type="molecule type" value="Genomic_DNA"/>
</dbReference>
<feature type="signal peptide" evidence="2">
    <location>
        <begin position="1"/>
        <end position="23"/>
    </location>
</feature>
<protein>
    <submittedName>
        <fullName evidence="3">Extracellular solute-binding protein</fullName>
    </submittedName>
</protein>
<dbReference type="PANTHER" id="PTHR30006:SF25">
    <property type="entry name" value="PHOSPHOGLYCERATE TRANSPORT REGULATORY PROTEIN PGTC"/>
    <property type="match status" value="1"/>
</dbReference>
<organism evidence="3 4">
    <name type="scientific">Shewanella zhuhaiensis</name>
    <dbReference type="NCBI Taxonomy" id="2919576"/>
    <lineage>
        <taxon>Bacteria</taxon>
        <taxon>Pseudomonadati</taxon>
        <taxon>Pseudomonadota</taxon>
        <taxon>Gammaproteobacteria</taxon>
        <taxon>Alteromonadales</taxon>
        <taxon>Shewanellaceae</taxon>
        <taxon>Shewanella</taxon>
    </lineage>
</organism>
<evidence type="ECO:0000256" key="1">
    <source>
        <dbReference type="ARBA" id="ARBA00022729"/>
    </source>
</evidence>
<dbReference type="Pfam" id="PF13343">
    <property type="entry name" value="SBP_bac_6"/>
    <property type="match status" value="1"/>
</dbReference>
<proteinExistence type="predicted"/>
<gene>
    <name evidence="3" type="ORF">MJ923_16640</name>
</gene>
<feature type="chain" id="PRO_5042604838" evidence="2">
    <location>
        <begin position="24"/>
        <end position="419"/>
    </location>
</feature>
<keyword evidence="4" id="KW-1185">Reference proteome</keyword>